<keyword evidence="3" id="KW-1185">Reference proteome</keyword>
<gene>
    <name evidence="2" type="ORF">KVT40_001383</name>
</gene>
<feature type="compositionally biased region" description="Acidic residues" evidence="1">
    <location>
        <begin position="55"/>
        <end position="64"/>
    </location>
</feature>
<dbReference type="Proteomes" id="UP000809789">
    <property type="component" value="Unassembled WGS sequence"/>
</dbReference>
<dbReference type="EMBL" id="JAESVG020000002">
    <property type="protein sequence ID" value="KAG8629764.1"/>
    <property type="molecule type" value="Genomic_DNA"/>
</dbReference>
<accession>A0A8K0L4X1</accession>
<feature type="region of interest" description="Disordered" evidence="1">
    <location>
        <begin position="1"/>
        <end position="106"/>
    </location>
</feature>
<evidence type="ECO:0000313" key="3">
    <source>
        <dbReference type="Proteomes" id="UP000809789"/>
    </source>
</evidence>
<protein>
    <submittedName>
        <fullName evidence="2">Uncharacterized protein</fullName>
    </submittedName>
</protein>
<feature type="compositionally biased region" description="Polar residues" evidence="1">
    <location>
        <begin position="27"/>
        <end position="44"/>
    </location>
</feature>
<evidence type="ECO:0000313" key="2">
    <source>
        <dbReference type="EMBL" id="KAG8629764.1"/>
    </source>
</evidence>
<feature type="compositionally biased region" description="Basic residues" evidence="1">
    <location>
        <begin position="1"/>
        <end position="16"/>
    </location>
</feature>
<name>A0A8K0L4X1_9PEZI</name>
<organism evidence="2 3">
    <name type="scientific">Elsinoe batatas</name>
    <dbReference type="NCBI Taxonomy" id="2601811"/>
    <lineage>
        <taxon>Eukaryota</taxon>
        <taxon>Fungi</taxon>
        <taxon>Dikarya</taxon>
        <taxon>Ascomycota</taxon>
        <taxon>Pezizomycotina</taxon>
        <taxon>Dothideomycetes</taxon>
        <taxon>Dothideomycetidae</taxon>
        <taxon>Myriangiales</taxon>
        <taxon>Elsinoaceae</taxon>
        <taxon>Elsinoe</taxon>
    </lineage>
</organism>
<feature type="compositionally biased region" description="Polar residues" evidence="1">
    <location>
        <begin position="75"/>
        <end position="91"/>
    </location>
</feature>
<comment type="caution">
    <text evidence="2">The sequence shown here is derived from an EMBL/GenBank/DDBJ whole genome shotgun (WGS) entry which is preliminary data.</text>
</comment>
<proteinExistence type="predicted"/>
<reference evidence="2" key="1">
    <citation type="submission" date="2021-07" db="EMBL/GenBank/DDBJ databases">
        <title>Elsinoe batatas strain:CRI-CJ2 Genome sequencing and assembly.</title>
        <authorList>
            <person name="Huang L."/>
        </authorList>
    </citation>
    <scope>NUCLEOTIDE SEQUENCE</scope>
    <source>
        <strain evidence="2">CRI-CJ2</strain>
    </source>
</reference>
<dbReference type="AlphaFoldDB" id="A0A8K0L4X1"/>
<evidence type="ECO:0000256" key="1">
    <source>
        <dbReference type="SAM" id="MobiDB-lite"/>
    </source>
</evidence>
<sequence>MATPSRRRSSARRTRGRQAQDTARPEQGTSTQPLRRSNRPTARPSSYRRAGGDSSDSDDDDDDAAAAAAADIQVNPPQRQVESRSGSTSDVSPIEESMINPPGRLQYDYSSYRATDRDRIRKARSSTHAATFSIPRYTEIQDRDGKLQFCFHSSSHEKIILLPDRGPNNTERLLSCTCNRGVRASRTGLMPSTQLCEHIWHFQEQIVACHHPHTSQPIKFDATEATVDFDDSAGPQSLYDLFQQARNGILGNWKLSSVPYSPEDEETYQQASLQVLCVALSEDLLPSELLSPDSPQPWTKDLAHLLLSRATTDTSIHHQLSLLLTPQAIQSSILSRLSTRHRRIMTDCLSTTPKTPQTMAPIAVRLRTLASQIASHDATYRSTPSLPPETRAEMAWVLLRIIHSTMEVRELFDVTVGAPFAAGGLFGVEELRGFRDVISESTLEQIGEMAGRLAGMGAGLGYIRALRGAVTGEE</sequence>
<dbReference type="OrthoDB" id="3939206at2759"/>